<dbReference type="AlphaFoldDB" id="A0A2P6BN37"/>
<reference evidence="1 2" key="1">
    <citation type="submission" date="2018-04" db="EMBL/GenBank/DDBJ databases">
        <authorList>
            <person name="Van Tyne D."/>
        </authorList>
    </citation>
    <scope>NUCLEOTIDE SEQUENCE [LARGE SCALE GENOMIC DNA]</scope>
    <source>
        <strain evidence="1 2">B2535</strain>
    </source>
</reference>
<evidence type="ECO:0000313" key="2">
    <source>
        <dbReference type="Proteomes" id="UP000244140"/>
    </source>
</evidence>
<sequence>MRTNLSLNSKFYFAIQKNSKVRFLGLTLGEHYRTVILLSAFNIDSIFCKNPYILFLEKFNHFNELGMIDFENIKNILIQDCFILDTF</sequence>
<gene>
    <name evidence="1" type="ORF">DAI13_02845</name>
</gene>
<name>A0A2P6BN37_ENTFL</name>
<accession>A0A2P6BN37</accession>
<dbReference type="Proteomes" id="UP000244140">
    <property type="component" value="Unassembled WGS sequence"/>
</dbReference>
<dbReference type="EMBL" id="PZZH01000001">
    <property type="protein sequence ID" value="PTN76732.1"/>
    <property type="molecule type" value="Genomic_DNA"/>
</dbReference>
<evidence type="ECO:0000313" key="1">
    <source>
        <dbReference type="EMBL" id="PTN76732.1"/>
    </source>
</evidence>
<organism evidence="1 2">
    <name type="scientific">Enterococcus faecalis</name>
    <name type="common">Streptococcus faecalis</name>
    <dbReference type="NCBI Taxonomy" id="1351"/>
    <lineage>
        <taxon>Bacteria</taxon>
        <taxon>Bacillati</taxon>
        <taxon>Bacillota</taxon>
        <taxon>Bacilli</taxon>
        <taxon>Lactobacillales</taxon>
        <taxon>Enterococcaceae</taxon>
        <taxon>Enterococcus</taxon>
    </lineage>
</organism>
<comment type="caution">
    <text evidence="1">The sequence shown here is derived from an EMBL/GenBank/DDBJ whole genome shotgun (WGS) entry which is preliminary data.</text>
</comment>
<proteinExistence type="predicted"/>
<protein>
    <submittedName>
        <fullName evidence="1">Uncharacterized protein</fullName>
    </submittedName>
</protein>